<dbReference type="InterPro" id="IPR004130">
    <property type="entry name" value="Gpn"/>
</dbReference>
<keyword evidence="7" id="KW-1185">Reference proteome</keyword>
<evidence type="ECO:0000256" key="3">
    <source>
        <dbReference type="ARBA" id="ARBA00022801"/>
    </source>
</evidence>
<name>A0ABY4L9X0_THEAE</name>
<accession>A0ABY4L9X0</accession>
<evidence type="ECO:0000256" key="1">
    <source>
        <dbReference type="ARBA" id="ARBA00005290"/>
    </source>
</evidence>
<organism evidence="6 7">
    <name type="scientific">Thermobifida alba</name>
    <name type="common">Thermomonospora alba</name>
    <dbReference type="NCBI Taxonomy" id="53522"/>
    <lineage>
        <taxon>Bacteria</taxon>
        <taxon>Bacillati</taxon>
        <taxon>Actinomycetota</taxon>
        <taxon>Actinomycetes</taxon>
        <taxon>Streptosporangiales</taxon>
        <taxon>Nocardiopsidaceae</taxon>
        <taxon>Thermobifida</taxon>
    </lineage>
</organism>
<comment type="similarity">
    <text evidence="1">Belongs to the GPN-loop GTPase family.</text>
</comment>
<dbReference type="Gene3D" id="3.40.50.300">
    <property type="entry name" value="P-loop containing nucleotide triphosphate hydrolases"/>
    <property type="match status" value="1"/>
</dbReference>
<feature type="region of interest" description="Disordered" evidence="5">
    <location>
        <begin position="1"/>
        <end position="33"/>
    </location>
</feature>
<dbReference type="SUPFAM" id="SSF52540">
    <property type="entry name" value="P-loop containing nucleoside triphosphate hydrolases"/>
    <property type="match status" value="1"/>
</dbReference>
<evidence type="ECO:0000313" key="7">
    <source>
        <dbReference type="Proteomes" id="UP000832041"/>
    </source>
</evidence>
<proteinExistence type="inferred from homology"/>
<dbReference type="InterPro" id="IPR052705">
    <property type="entry name" value="Gliding_Motility_GTPase"/>
</dbReference>
<dbReference type="PANTHER" id="PTHR42708">
    <property type="entry name" value="ATP/GTP-BINDING PROTEIN-RELATED"/>
    <property type="match status" value="1"/>
</dbReference>
<evidence type="ECO:0000256" key="5">
    <source>
        <dbReference type="SAM" id="MobiDB-lite"/>
    </source>
</evidence>
<dbReference type="PANTHER" id="PTHR42708:SF1">
    <property type="entry name" value="GLIDING MOTILITY PROTEIN MGLA"/>
    <property type="match status" value="1"/>
</dbReference>
<dbReference type="Pfam" id="PF03029">
    <property type="entry name" value="ATP_bind_1"/>
    <property type="match status" value="1"/>
</dbReference>
<evidence type="ECO:0000256" key="4">
    <source>
        <dbReference type="ARBA" id="ARBA00023134"/>
    </source>
</evidence>
<evidence type="ECO:0000313" key="6">
    <source>
        <dbReference type="EMBL" id="UPT23243.1"/>
    </source>
</evidence>
<dbReference type="EMBL" id="CP051627">
    <property type="protein sequence ID" value="UPT23243.1"/>
    <property type="molecule type" value="Genomic_DNA"/>
</dbReference>
<gene>
    <name evidence="6" type="ORF">FOF52_00335</name>
</gene>
<evidence type="ECO:0000256" key="2">
    <source>
        <dbReference type="ARBA" id="ARBA00022741"/>
    </source>
</evidence>
<keyword evidence="4" id="KW-0342">GTP-binding</keyword>
<dbReference type="Proteomes" id="UP000832041">
    <property type="component" value="Chromosome"/>
</dbReference>
<keyword evidence="3" id="KW-0378">Hydrolase</keyword>
<protein>
    <submittedName>
        <fullName evidence="6">ATP/GTP-binding protein</fullName>
    </submittedName>
</protein>
<keyword evidence="2" id="KW-0547">Nucleotide-binding</keyword>
<dbReference type="CDD" id="cd00882">
    <property type="entry name" value="Ras_like_GTPase"/>
    <property type="match status" value="1"/>
</dbReference>
<sequence length="228" mass="25189">MSAGRSRPPAADLPERGRARAPSASRGNEHVNDSPKLTTKIIVAGGFGVGKTTFIGAISEIPPVRTEAAITNASIGVDDLSKTPDKRSTTVALDFGRISLPTDLVLYLFGTPGQQRFWFMWDDLARGALGAVILVDPRRLEDCFPAIEYFEQQQPLPFVIAVNAFESDEDYYRYTDQELREALALPPDVPIVTTDARKREAVLETLVSLVKHAMVVERRQSRGRQLVH</sequence>
<dbReference type="InterPro" id="IPR027417">
    <property type="entry name" value="P-loop_NTPase"/>
</dbReference>
<reference evidence="6 7" key="1">
    <citation type="submission" date="2020-04" db="EMBL/GenBank/DDBJ databases">
        <title>Thermobifida alba genome sequencing and assembly.</title>
        <authorList>
            <person name="Luzics S."/>
            <person name="Horvath B."/>
            <person name="Nagy I."/>
            <person name="Toth A."/>
            <person name="Nagy I."/>
            <person name="Kukolya J."/>
        </authorList>
    </citation>
    <scope>NUCLEOTIDE SEQUENCE [LARGE SCALE GENOMIC DNA]</scope>
    <source>
        <strain evidence="6 7">DSM 43795</strain>
    </source>
</reference>